<evidence type="ECO:0000313" key="1">
    <source>
        <dbReference type="EMBL" id="PWQ93257.1"/>
    </source>
</evidence>
<dbReference type="EMBL" id="QGKM01000067">
    <property type="protein sequence ID" value="PWQ93257.1"/>
    <property type="molecule type" value="Genomic_DNA"/>
</dbReference>
<proteinExistence type="predicted"/>
<evidence type="ECO:0000313" key="2">
    <source>
        <dbReference type="Proteomes" id="UP000245539"/>
    </source>
</evidence>
<dbReference type="Proteomes" id="UP000245539">
    <property type="component" value="Unassembled WGS sequence"/>
</dbReference>
<protein>
    <recommendedName>
        <fullName evidence="3">Peptidase M3A/M3B catalytic domain-containing protein</fullName>
    </recommendedName>
</protein>
<comment type="caution">
    <text evidence="1">The sequence shown here is derived from an EMBL/GenBank/DDBJ whole genome shotgun (WGS) entry which is preliminary data.</text>
</comment>
<reference evidence="1 2" key="1">
    <citation type="submission" date="2018-05" db="EMBL/GenBank/DDBJ databases">
        <title>Leucothrix arctica sp. nov., isolated from Arctic seawater.</title>
        <authorList>
            <person name="Choi A."/>
            <person name="Baek K."/>
        </authorList>
    </citation>
    <scope>NUCLEOTIDE SEQUENCE [LARGE SCALE GENOMIC DNA]</scope>
    <source>
        <strain evidence="1 2">JCM 18388</strain>
    </source>
</reference>
<dbReference type="AlphaFoldDB" id="A0A317C4M7"/>
<sequence>MSASVRKQYCLKDWLALHGLSVIKVRDFLFHQQANSVVGNVKVDDKQACLTLTANDGWELAAEALSLKFPMLKREIDTVKKGCEVNFYASKKDPPYTLDRGDDFPYVSVCYRGYTSDLICIAHEFGHAVQLFLSAGKFLPPVLRELAAFISELALIECLRDLNSEMTAYLVASWSQENKVYLTDNVRKLELVLKDEKSPYDYCWNYPIARYCAIALSDSLPVVQLEEVFRGLWSVEKCVNAACDKKDVLAMRNYLPEVPALDKEKPALNAYRSLGMMALLDIDYWQGESEKRIEDYYAGLLGHLQKRSSMIAINDVKKPIGYVAWEIDSDKPEVINLTRQAAPFGDHLEVLKKLKQRLPDDAVVISKHMRSSRKEQSVW</sequence>
<name>A0A317C4M7_9GAMM</name>
<evidence type="ECO:0008006" key="3">
    <source>
        <dbReference type="Google" id="ProtNLM"/>
    </source>
</evidence>
<accession>A0A317C4M7</accession>
<dbReference type="SUPFAM" id="SSF55486">
    <property type="entry name" value="Metalloproteases ('zincins'), catalytic domain"/>
    <property type="match status" value="1"/>
</dbReference>
<organism evidence="1 2">
    <name type="scientific">Leucothrix pacifica</name>
    <dbReference type="NCBI Taxonomy" id="1247513"/>
    <lineage>
        <taxon>Bacteria</taxon>
        <taxon>Pseudomonadati</taxon>
        <taxon>Pseudomonadota</taxon>
        <taxon>Gammaproteobacteria</taxon>
        <taxon>Thiotrichales</taxon>
        <taxon>Thiotrichaceae</taxon>
        <taxon>Leucothrix</taxon>
    </lineage>
</organism>
<keyword evidence="2" id="KW-1185">Reference proteome</keyword>
<gene>
    <name evidence="1" type="ORF">DKW60_18105</name>
</gene>